<name>A0A8H7ZCR8_9ASCO</name>
<comment type="caution">
    <text evidence="2">The sequence shown here is derived from an EMBL/GenBank/DDBJ whole genome shotgun (WGS) entry which is preliminary data.</text>
</comment>
<evidence type="ECO:0000313" key="3">
    <source>
        <dbReference type="Proteomes" id="UP000669133"/>
    </source>
</evidence>
<sequence>MSSPSSTKDISNEVIYQGNCHNDDDCPQPNIDEHYNVVSPIKSKSTSNLPKLSLLDTKPICIHNDVATDVMSSQTTPIHPLHSSHNHNLIDSGQEEMPISHPYASAGSTTAPHPRSLHSIPPLPTQQTGYSPIGQIIFRYIERWVLGFIERHREGPYFYPIAISIGIVFVIIVLILALTGDLDVLMRILRHLICELIQSVHPSSTIQFCV</sequence>
<keyword evidence="1" id="KW-0472">Membrane</keyword>
<dbReference type="RefSeq" id="XP_067547250.1">
    <property type="nucleotide sequence ID" value="XM_067693538.1"/>
</dbReference>
<protein>
    <submittedName>
        <fullName evidence="2">Uncharacterized protein</fullName>
    </submittedName>
</protein>
<dbReference type="OrthoDB" id="4024114at2759"/>
<organism evidence="2 3">
    <name type="scientific">Candida metapsilosis</name>
    <dbReference type="NCBI Taxonomy" id="273372"/>
    <lineage>
        <taxon>Eukaryota</taxon>
        <taxon>Fungi</taxon>
        <taxon>Dikarya</taxon>
        <taxon>Ascomycota</taxon>
        <taxon>Saccharomycotina</taxon>
        <taxon>Pichiomycetes</taxon>
        <taxon>Debaryomycetaceae</taxon>
        <taxon>Candida/Lodderomyces clade</taxon>
        <taxon>Candida</taxon>
    </lineage>
</organism>
<keyword evidence="1" id="KW-1133">Transmembrane helix</keyword>
<dbReference type="Proteomes" id="UP000669133">
    <property type="component" value="Unassembled WGS sequence"/>
</dbReference>
<keyword evidence="3" id="KW-1185">Reference proteome</keyword>
<reference evidence="2 3" key="1">
    <citation type="submission" date="2020-12" db="EMBL/GenBank/DDBJ databases">
        <title>Effect of drift, selection, and recombination on the evolution of hybrid genomes in Candida yeast pathogens.</title>
        <authorList>
            <person name="Mixao V."/>
            <person name="Ksiezopolska E."/>
            <person name="Saus E."/>
            <person name="Boekhout T."/>
            <person name="Gacser A."/>
            <person name="Gabaldon T."/>
        </authorList>
    </citation>
    <scope>NUCLEOTIDE SEQUENCE [LARGE SCALE GENOMIC DNA]</scope>
    <source>
        <strain evidence="2 3">BP57</strain>
    </source>
</reference>
<dbReference type="AlphaFoldDB" id="A0A8H7ZCR8"/>
<feature type="transmembrane region" description="Helical" evidence="1">
    <location>
        <begin position="157"/>
        <end position="180"/>
    </location>
</feature>
<accession>A0A8H7ZCR8</accession>
<dbReference type="GeneID" id="93653092"/>
<evidence type="ECO:0000313" key="2">
    <source>
        <dbReference type="EMBL" id="KAG5418134.1"/>
    </source>
</evidence>
<keyword evidence="1" id="KW-0812">Transmembrane</keyword>
<gene>
    <name evidence="2" type="ORF">I9W82_004463</name>
</gene>
<evidence type="ECO:0000256" key="1">
    <source>
        <dbReference type="SAM" id="Phobius"/>
    </source>
</evidence>
<dbReference type="EMBL" id="JAEOAQ010000006">
    <property type="protein sequence ID" value="KAG5418134.1"/>
    <property type="molecule type" value="Genomic_DNA"/>
</dbReference>
<proteinExistence type="predicted"/>